<keyword evidence="3" id="KW-1185">Reference proteome</keyword>
<keyword evidence="1" id="KW-0472">Membrane</keyword>
<dbReference type="RefSeq" id="WP_113109633.1">
    <property type="nucleotide sequence ID" value="NZ_JACHBU010000004.1"/>
</dbReference>
<feature type="transmembrane region" description="Helical" evidence="1">
    <location>
        <begin position="6"/>
        <end position="27"/>
    </location>
</feature>
<evidence type="ECO:0000313" key="3">
    <source>
        <dbReference type="Proteomes" id="UP000585437"/>
    </source>
</evidence>
<evidence type="ECO:0000313" key="2">
    <source>
        <dbReference type="EMBL" id="MBB6508917.1"/>
    </source>
</evidence>
<keyword evidence="1" id="KW-1133">Transmembrane helix</keyword>
<reference evidence="2 3" key="1">
    <citation type="submission" date="2020-08" db="EMBL/GenBank/DDBJ databases">
        <title>The Agave Microbiome: Exploring the role of microbial communities in plant adaptations to desert environments.</title>
        <authorList>
            <person name="Partida-Martinez L.P."/>
        </authorList>
    </citation>
    <scope>NUCLEOTIDE SEQUENCE [LARGE SCALE GENOMIC DNA]</scope>
    <source>
        <strain evidence="2 3">AS3.12</strain>
    </source>
</reference>
<sequence length="98" mass="11260">MVSLSTLSVLVVIGAVVLFTVAGIGFHRKVQEQERQRAEYRRRAEVKLRANALKLKWRSILRPLGMKGIALEPYRTMKSVDHRRRINLHADLDSGPRQ</sequence>
<evidence type="ECO:0000256" key="1">
    <source>
        <dbReference type="SAM" id="Phobius"/>
    </source>
</evidence>
<proteinExistence type="predicted"/>
<comment type="caution">
    <text evidence="2">The sequence shown here is derived from an EMBL/GenBank/DDBJ whole genome shotgun (WGS) entry which is preliminary data.</text>
</comment>
<dbReference type="Proteomes" id="UP000585437">
    <property type="component" value="Unassembled WGS sequence"/>
</dbReference>
<protein>
    <submittedName>
        <fullName evidence="2">Uncharacterized protein</fullName>
    </submittedName>
</protein>
<accession>A0A7X0JLJ4</accession>
<dbReference type="EMBL" id="JACHBU010000004">
    <property type="protein sequence ID" value="MBB6508917.1"/>
    <property type="molecule type" value="Genomic_DNA"/>
</dbReference>
<dbReference type="AlphaFoldDB" id="A0A7X0JLJ4"/>
<organism evidence="2 3">
    <name type="scientific">Rhizobium soli</name>
    <dbReference type="NCBI Taxonomy" id="424798"/>
    <lineage>
        <taxon>Bacteria</taxon>
        <taxon>Pseudomonadati</taxon>
        <taxon>Pseudomonadota</taxon>
        <taxon>Alphaproteobacteria</taxon>
        <taxon>Hyphomicrobiales</taxon>
        <taxon>Rhizobiaceae</taxon>
        <taxon>Rhizobium/Agrobacterium group</taxon>
        <taxon>Rhizobium</taxon>
    </lineage>
</organism>
<name>A0A7X0JLJ4_9HYPH</name>
<gene>
    <name evidence="2" type="ORF">F4695_002274</name>
</gene>
<keyword evidence="1" id="KW-0812">Transmembrane</keyword>